<accession>W5WJF4</accession>
<dbReference type="RefSeq" id="WP_025358313.1">
    <property type="nucleotide sequence ID" value="NZ_CP007155.1"/>
</dbReference>
<keyword evidence="2" id="KW-1185">Reference proteome</keyword>
<dbReference type="EMBL" id="CP007155">
    <property type="protein sequence ID" value="AHH98294.1"/>
    <property type="molecule type" value="Genomic_DNA"/>
</dbReference>
<evidence type="ECO:0000313" key="2">
    <source>
        <dbReference type="Proteomes" id="UP000019225"/>
    </source>
</evidence>
<gene>
    <name evidence="1" type="ORF">KALB_4932</name>
</gene>
<dbReference type="HOGENOM" id="CLU_2666352_0_0_11"/>
<organism evidence="1 2">
    <name type="scientific">Kutzneria albida DSM 43870</name>
    <dbReference type="NCBI Taxonomy" id="1449976"/>
    <lineage>
        <taxon>Bacteria</taxon>
        <taxon>Bacillati</taxon>
        <taxon>Actinomycetota</taxon>
        <taxon>Actinomycetes</taxon>
        <taxon>Pseudonocardiales</taxon>
        <taxon>Pseudonocardiaceae</taxon>
        <taxon>Kutzneria</taxon>
    </lineage>
</organism>
<evidence type="ECO:0000313" key="1">
    <source>
        <dbReference type="EMBL" id="AHH98294.1"/>
    </source>
</evidence>
<protein>
    <submittedName>
        <fullName evidence="1">Uncharacterized protein</fullName>
    </submittedName>
</protein>
<sequence length="75" mass="8401">MTTHPGHDDRRELDEPHAAAVARIVGRRVTDIRLHDAALIDTEADRRLAQGGDPVRLQGWHEAAGYLRHTSEELT</sequence>
<dbReference type="STRING" id="1449976.KALB_4932"/>
<name>W5WJF4_9PSEU</name>
<reference evidence="1 2" key="1">
    <citation type="journal article" date="2014" name="BMC Genomics">
        <title>Complete genome sequence of producer of the glycopeptide antibiotic Aculeximycin Kutzneria albida DSM 43870T, a representative of minor genus of Pseudonocardiaceae.</title>
        <authorList>
            <person name="Rebets Y."/>
            <person name="Tokovenko B."/>
            <person name="Lushchyk I."/>
            <person name="Ruckert C."/>
            <person name="Zaburannyi N."/>
            <person name="Bechthold A."/>
            <person name="Kalinowski J."/>
            <person name="Luzhetskyy A."/>
        </authorList>
    </citation>
    <scope>NUCLEOTIDE SEQUENCE [LARGE SCALE GENOMIC DNA]</scope>
    <source>
        <strain evidence="1">DSM 43870</strain>
    </source>
</reference>
<dbReference type="Proteomes" id="UP000019225">
    <property type="component" value="Chromosome"/>
</dbReference>
<dbReference type="AlphaFoldDB" id="W5WJF4"/>
<dbReference type="KEGG" id="kal:KALB_4932"/>
<proteinExistence type="predicted"/>